<gene>
    <name evidence="2" type="ORF">SAMN04488109_4944</name>
</gene>
<sequence>MTTHMITYFIKRLVRNRLFLILFPNIIAVTAAYSQQSKFVGSGNRASEKRELTNFNRIEASASLNVFVTQGPYEVRVEADDNLIPLVVTNVSGRVLELSIRKNTSINNRTGLDVYVSMPELASVVLNGSTGLSTSGNFTLDKLTVKTFGSGNISMAVTAKEIQAETSGSGHLEFKGKANLLKLHTGGSGNIYLNDMVAEEAFVELSGSGTCEAKDIKRLHAALGGSGNVYYSPTLTTKLDIRAGGSGKAIPR</sequence>
<evidence type="ECO:0000313" key="2">
    <source>
        <dbReference type="EMBL" id="SHH71940.1"/>
    </source>
</evidence>
<dbReference type="OrthoDB" id="5585143at2"/>
<dbReference type="Gene3D" id="2.160.20.120">
    <property type="match status" value="1"/>
</dbReference>
<organism evidence="2 3">
    <name type="scientific">Chryseolinea serpens</name>
    <dbReference type="NCBI Taxonomy" id="947013"/>
    <lineage>
        <taxon>Bacteria</taxon>
        <taxon>Pseudomonadati</taxon>
        <taxon>Bacteroidota</taxon>
        <taxon>Cytophagia</taxon>
        <taxon>Cytophagales</taxon>
        <taxon>Fulvivirgaceae</taxon>
        <taxon>Chryseolinea</taxon>
    </lineage>
</organism>
<dbReference type="PANTHER" id="PTHR39200">
    <property type="entry name" value="HYPOTHETICAL EXPORTED PROTEIN"/>
    <property type="match status" value="1"/>
</dbReference>
<keyword evidence="3" id="KW-1185">Reference proteome</keyword>
<evidence type="ECO:0000259" key="1">
    <source>
        <dbReference type="Pfam" id="PF10988"/>
    </source>
</evidence>
<dbReference type="AlphaFoldDB" id="A0A1M5V9N4"/>
<accession>A0A1M5V9N4</accession>
<evidence type="ECO:0000313" key="3">
    <source>
        <dbReference type="Proteomes" id="UP000184212"/>
    </source>
</evidence>
<feature type="domain" description="Putative auto-transporter adhesin head GIN" evidence="1">
    <location>
        <begin position="54"/>
        <end position="232"/>
    </location>
</feature>
<dbReference type="STRING" id="947013.SAMN04488109_4944"/>
<dbReference type="PANTHER" id="PTHR39200:SF1">
    <property type="entry name" value="AUTO-TRANSPORTER ADHESIN HEAD GIN DOMAIN-CONTAINING PROTEIN-RELATED"/>
    <property type="match status" value="1"/>
</dbReference>
<dbReference type="EMBL" id="FQWQ01000004">
    <property type="protein sequence ID" value="SHH71940.1"/>
    <property type="molecule type" value="Genomic_DNA"/>
</dbReference>
<protein>
    <submittedName>
        <fullName evidence="2">Putative auto-transporter adhesin, head GIN domain</fullName>
    </submittedName>
</protein>
<proteinExistence type="predicted"/>
<dbReference type="InterPro" id="IPR021255">
    <property type="entry name" value="DUF2807"/>
</dbReference>
<dbReference type="RefSeq" id="WP_084138376.1">
    <property type="nucleotide sequence ID" value="NZ_FQWQ01000004.1"/>
</dbReference>
<reference evidence="2 3" key="1">
    <citation type="submission" date="2016-11" db="EMBL/GenBank/DDBJ databases">
        <authorList>
            <person name="Jaros S."/>
            <person name="Januszkiewicz K."/>
            <person name="Wedrychowicz H."/>
        </authorList>
    </citation>
    <scope>NUCLEOTIDE SEQUENCE [LARGE SCALE GENOMIC DNA]</scope>
    <source>
        <strain evidence="2 3">DSM 24574</strain>
    </source>
</reference>
<name>A0A1M5V9N4_9BACT</name>
<dbReference type="Pfam" id="PF10988">
    <property type="entry name" value="DUF2807"/>
    <property type="match status" value="1"/>
</dbReference>
<dbReference type="Proteomes" id="UP000184212">
    <property type="component" value="Unassembled WGS sequence"/>
</dbReference>